<accession>A0ABQ4N7I0</accession>
<comment type="caution">
    <text evidence="2">The sequence shown here is derived from an EMBL/GenBank/DDBJ whole genome shotgun (WGS) entry which is preliminary data.</text>
</comment>
<reference evidence="2 3" key="1">
    <citation type="submission" date="2021-04" db="EMBL/GenBank/DDBJ databases">
        <title>Draft genome sequence of Paenibacillus cisolokensis, LC2-13A.</title>
        <authorList>
            <person name="Uke A."/>
            <person name="Chhe C."/>
            <person name="Baramee S."/>
            <person name="Kosugi A."/>
        </authorList>
    </citation>
    <scope>NUCLEOTIDE SEQUENCE [LARGE SCALE GENOMIC DNA]</scope>
    <source>
        <strain evidence="2 3">LC2-13A</strain>
    </source>
</reference>
<evidence type="ECO:0000256" key="1">
    <source>
        <dbReference type="SAM" id="Phobius"/>
    </source>
</evidence>
<feature type="transmembrane region" description="Helical" evidence="1">
    <location>
        <begin position="130"/>
        <end position="148"/>
    </location>
</feature>
<dbReference type="Proteomes" id="UP000680304">
    <property type="component" value="Unassembled WGS sequence"/>
</dbReference>
<dbReference type="PIRSF" id="PIRSF018571">
    <property type="entry name" value="SpoIIGA"/>
    <property type="match status" value="1"/>
</dbReference>
<feature type="transmembrane region" description="Helical" evidence="1">
    <location>
        <begin position="57"/>
        <end position="78"/>
    </location>
</feature>
<keyword evidence="1" id="KW-0472">Membrane</keyword>
<keyword evidence="3" id="KW-1185">Reference proteome</keyword>
<organism evidence="2 3">
    <name type="scientific">Paenibacillus cisolokensis</name>
    <dbReference type="NCBI Taxonomy" id="1658519"/>
    <lineage>
        <taxon>Bacteria</taxon>
        <taxon>Bacillati</taxon>
        <taxon>Bacillota</taxon>
        <taxon>Bacilli</taxon>
        <taxon>Bacillales</taxon>
        <taxon>Paenibacillaceae</taxon>
        <taxon>Paenibacillus</taxon>
    </lineage>
</organism>
<dbReference type="InterPro" id="IPR005081">
    <property type="entry name" value="SpoIIGA"/>
</dbReference>
<protein>
    <submittedName>
        <fullName evidence="2">Sporulation sigma-E factor-processing peptidase</fullName>
    </submittedName>
</protein>
<feature type="transmembrane region" description="Helical" evidence="1">
    <location>
        <begin position="90"/>
        <end position="110"/>
    </location>
</feature>
<feature type="transmembrane region" description="Helical" evidence="1">
    <location>
        <begin position="32"/>
        <end position="51"/>
    </location>
</feature>
<proteinExistence type="predicted"/>
<sequence>MAVYVDVVFAMNLMIDGSLLLMTAWIRDIRAVWWKVLAAAAIGASYVMLMFVPTLSFLFTFAIKFVLSLLMLWTAFGFASLQSFIRNVAAFYAVNFVAAGAVLGAHYMLQGRSEIWQGLAFIEGGVRAELKTGIVFVLSAVCIGLYIYRSVVRGRRERELLTDHLVEVSVFIGECERRCIGLIDTGNQLYDPLTRTPVMVMEASVWEDELPASWLGHIRQSQVDRLVAGISDEEPFKWQDRLRLVPYRGVNRGTRFMLALKPDAVCIERDGRREESRKVLVALDGGTLSADGAYRAIIHPSLVQQLHKAN</sequence>
<feature type="transmembrane region" description="Helical" evidence="1">
    <location>
        <begin position="6"/>
        <end position="25"/>
    </location>
</feature>
<keyword evidence="1" id="KW-0812">Transmembrane</keyword>
<dbReference type="NCBIfam" id="TIGR02854">
    <property type="entry name" value="spore_II_GA"/>
    <property type="match status" value="1"/>
</dbReference>
<dbReference type="Pfam" id="PF03419">
    <property type="entry name" value="Peptidase_U4"/>
    <property type="match status" value="1"/>
</dbReference>
<name>A0ABQ4N7I0_9BACL</name>
<dbReference type="RefSeq" id="WP_213529001.1">
    <property type="nucleotide sequence ID" value="NZ_BOVJ01000081.1"/>
</dbReference>
<dbReference type="EMBL" id="BOVJ01000081">
    <property type="protein sequence ID" value="GIQ64146.1"/>
    <property type="molecule type" value="Genomic_DNA"/>
</dbReference>
<gene>
    <name evidence="2" type="ORF">PACILC2_27140</name>
</gene>
<evidence type="ECO:0000313" key="2">
    <source>
        <dbReference type="EMBL" id="GIQ64146.1"/>
    </source>
</evidence>
<evidence type="ECO:0000313" key="3">
    <source>
        <dbReference type="Proteomes" id="UP000680304"/>
    </source>
</evidence>
<keyword evidence="1" id="KW-1133">Transmembrane helix</keyword>